<comment type="catalytic activity">
    <reaction evidence="9">
        <text>1D-myo-inositol 1,3,4,5,6-pentakisphosphate + ATP = 1D-myo-inositol hexakisphosphate + ADP + H(+)</text>
        <dbReference type="Rhea" id="RHEA:20313"/>
        <dbReference type="ChEBI" id="CHEBI:15378"/>
        <dbReference type="ChEBI" id="CHEBI:30616"/>
        <dbReference type="ChEBI" id="CHEBI:57733"/>
        <dbReference type="ChEBI" id="CHEBI:58130"/>
        <dbReference type="ChEBI" id="CHEBI:456216"/>
        <dbReference type="EC" id="2.7.1.158"/>
    </reaction>
</comment>
<dbReference type="VEuPathDB" id="FungiDB:AB675_5114"/>
<evidence type="ECO:0000256" key="5">
    <source>
        <dbReference type="ARBA" id="ARBA00022679"/>
    </source>
</evidence>
<protein>
    <recommendedName>
        <fullName evidence="4 9">Inositol-pentakisphosphate 2-kinase</fullName>
        <ecNumber evidence="3 9">2.7.1.158</ecNumber>
    </recommendedName>
</protein>
<reference evidence="10 11" key="1">
    <citation type="submission" date="2015-06" db="EMBL/GenBank/DDBJ databases">
        <title>Draft genome of the ant-associated black yeast Phialophora attae CBS 131958.</title>
        <authorList>
            <person name="Moreno L.F."/>
            <person name="Stielow B.J."/>
            <person name="de Hoog S."/>
            <person name="Vicente V.A."/>
            <person name="Weiss V.A."/>
            <person name="de Vries M."/>
            <person name="Cruz L.M."/>
            <person name="Souza E.M."/>
        </authorList>
    </citation>
    <scope>NUCLEOTIDE SEQUENCE [LARGE SCALE GENOMIC DNA]</scope>
    <source>
        <strain evidence="10 11">CBS 131958</strain>
    </source>
</reference>
<dbReference type="AlphaFoldDB" id="A0A0N1P032"/>
<keyword evidence="7 9" id="KW-0418">Kinase</keyword>
<dbReference type="OrthoDB" id="272370at2759"/>
<dbReference type="EMBL" id="LFJN01000015">
    <property type="protein sequence ID" value="KPI39302.1"/>
    <property type="molecule type" value="Genomic_DNA"/>
</dbReference>
<gene>
    <name evidence="10" type="ORF">AB675_5114</name>
</gene>
<dbReference type="PANTHER" id="PTHR14456">
    <property type="entry name" value="INOSITOL POLYPHOSPHATE KINASE 1"/>
    <property type="match status" value="1"/>
</dbReference>
<keyword evidence="8 9" id="KW-0067">ATP-binding</keyword>
<proteinExistence type="inferred from homology"/>
<dbReference type="Pfam" id="PF06090">
    <property type="entry name" value="Ins_P5_2-kin"/>
    <property type="match status" value="1"/>
</dbReference>
<dbReference type="GO" id="GO:0005524">
    <property type="term" value="F:ATP binding"/>
    <property type="evidence" value="ECO:0007669"/>
    <property type="project" value="UniProtKB-KW"/>
</dbReference>
<dbReference type="RefSeq" id="XP_017999265.1">
    <property type="nucleotide sequence ID" value="XM_018145301.1"/>
</dbReference>
<dbReference type="STRING" id="1664694.A0A0N1P032"/>
<evidence type="ECO:0000256" key="4">
    <source>
        <dbReference type="ARBA" id="ARBA00014846"/>
    </source>
</evidence>
<comment type="domain">
    <text evidence="9">The EXKPK motif is conserved in inositol-pentakisphosphate 2-kinases of both family 1 and 2.</text>
</comment>
<keyword evidence="5 9" id="KW-0808">Transferase</keyword>
<comment type="function">
    <text evidence="9">Phosphorylates Ins(1,3,4,5,6)P5 at position 2 to form Ins(1,2,3,4,5,6)P6 (InsP6 or phytate).</text>
</comment>
<comment type="similarity">
    <text evidence="2">Belongs to the IPK1 type 1 family.</text>
</comment>
<organism evidence="10 11">
    <name type="scientific">Cyphellophora attinorum</name>
    <dbReference type="NCBI Taxonomy" id="1664694"/>
    <lineage>
        <taxon>Eukaryota</taxon>
        <taxon>Fungi</taxon>
        <taxon>Dikarya</taxon>
        <taxon>Ascomycota</taxon>
        <taxon>Pezizomycotina</taxon>
        <taxon>Eurotiomycetes</taxon>
        <taxon>Chaetothyriomycetidae</taxon>
        <taxon>Chaetothyriales</taxon>
        <taxon>Cyphellophoraceae</taxon>
        <taxon>Cyphellophora</taxon>
    </lineage>
</organism>
<dbReference type="GO" id="GO:0035299">
    <property type="term" value="F:inositol-1,3,4,5,6-pentakisphosphate 2-kinase activity"/>
    <property type="evidence" value="ECO:0007669"/>
    <property type="project" value="UniProtKB-EC"/>
</dbReference>
<evidence type="ECO:0000313" key="10">
    <source>
        <dbReference type="EMBL" id="KPI39302.1"/>
    </source>
</evidence>
<dbReference type="GO" id="GO:0005634">
    <property type="term" value="C:nucleus"/>
    <property type="evidence" value="ECO:0007669"/>
    <property type="project" value="TreeGrafter"/>
</dbReference>
<evidence type="ECO:0000256" key="3">
    <source>
        <dbReference type="ARBA" id="ARBA00012023"/>
    </source>
</evidence>
<dbReference type="InterPro" id="IPR009286">
    <property type="entry name" value="Ins_P5_2-kin"/>
</dbReference>
<dbReference type="Proteomes" id="UP000038010">
    <property type="component" value="Unassembled WGS sequence"/>
</dbReference>
<evidence type="ECO:0000256" key="6">
    <source>
        <dbReference type="ARBA" id="ARBA00022741"/>
    </source>
</evidence>
<name>A0A0N1P032_9EURO</name>
<dbReference type="EC" id="2.7.1.158" evidence="3 9"/>
<comment type="function">
    <text evidence="1">Has kinase activity and phosphorylates inositol-1,3,4,5,6-pentakisphosphate (Ins(1,3,4,5,6)P5) to produce 1,2,3,4,5,6-hexakisphosphate (InsP6), also known as phytate.</text>
</comment>
<dbReference type="GeneID" id="28737181"/>
<dbReference type="PANTHER" id="PTHR14456:SF2">
    <property type="entry name" value="INOSITOL-PENTAKISPHOSPHATE 2-KINASE"/>
    <property type="match status" value="1"/>
</dbReference>
<evidence type="ECO:0000313" key="11">
    <source>
        <dbReference type="Proteomes" id="UP000038010"/>
    </source>
</evidence>
<evidence type="ECO:0000256" key="9">
    <source>
        <dbReference type="RuleBase" id="RU364126"/>
    </source>
</evidence>
<evidence type="ECO:0000256" key="7">
    <source>
        <dbReference type="ARBA" id="ARBA00022777"/>
    </source>
</evidence>
<sequence length="332" mass="37158">MSTNDNDPHSDPEKCMEILLRVPLTLHYLTEGNANVIYSIAPNTTDPDLALHDHCCVLRMRKDLPTTRPTLVNMTAIRDRITPLFGPEHVHNLMPKALYPLTENTLQQADEILRKLDKHLAESKAGSRVPAGRGPGHPPLNEEPHAVLMPNLRHGDHTLFHEFKPKWLHQSPSAPAGARRCRTCATNALKRSKGGKKGKGDSGFCPLDLFSDDRAIIKGILQKIDPEHGDSDWFIDAFLQQIQPVIQHLATLQAEHNTEVLKTPAILAHTTMLLRWRRLKVAHVKLADLDLKLMTDENLKKWAKMENELISSGVYTSTAMPGSACALERQLD</sequence>
<evidence type="ECO:0000256" key="8">
    <source>
        <dbReference type="ARBA" id="ARBA00022840"/>
    </source>
</evidence>
<keyword evidence="6 9" id="KW-0547">Nucleotide-binding</keyword>
<dbReference type="GO" id="GO:0032958">
    <property type="term" value="P:inositol phosphate biosynthetic process"/>
    <property type="evidence" value="ECO:0007669"/>
    <property type="project" value="TreeGrafter"/>
</dbReference>
<evidence type="ECO:0000256" key="2">
    <source>
        <dbReference type="ARBA" id="ARBA00008305"/>
    </source>
</evidence>
<comment type="caution">
    <text evidence="10">The sequence shown here is derived from an EMBL/GenBank/DDBJ whole genome shotgun (WGS) entry which is preliminary data.</text>
</comment>
<accession>A0A0N1P032</accession>
<evidence type="ECO:0000256" key="1">
    <source>
        <dbReference type="ARBA" id="ARBA00003979"/>
    </source>
</evidence>
<keyword evidence="11" id="KW-1185">Reference proteome</keyword>